<keyword evidence="8" id="KW-1185">Reference proteome</keyword>
<keyword evidence="2" id="KW-0645">Protease</keyword>
<dbReference type="SUPFAM" id="SSF54001">
    <property type="entry name" value="Cysteine proteinases"/>
    <property type="match status" value="1"/>
</dbReference>
<comment type="similarity">
    <text evidence="1">Belongs to the peptidase C48 family.</text>
</comment>
<reference evidence="7" key="2">
    <citation type="journal article" date="2019" name="IMA Fungus">
        <title>Genome sequencing and comparison of five Tilletia species to identify candidate genes for the detection of regulated species infecting wheat.</title>
        <authorList>
            <person name="Nguyen H.D.T."/>
            <person name="Sultana T."/>
            <person name="Kesanakurti P."/>
            <person name="Hambleton S."/>
        </authorList>
    </citation>
    <scope>NUCLEOTIDE SEQUENCE</scope>
    <source>
        <strain evidence="7">DAOMC 236416</strain>
    </source>
</reference>
<keyword evidence="3" id="KW-0378">Hydrolase</keyword>
<evidence type="ECO:0000256" key="2">
    <source>
        <dbReference type="ARBA" id="ARBA00022670"/>
    </source>
</evidence>
<dbReference type="Gene3D" id="3.40.395.10">
    <property type="entry name" value="Adenoviral Proteinase, Chain A"/>
    <property type="match status" value="1"/>
</dbReference>
<protein>
    <recommendedName>
        <fullName evidence="6">Ubiquitin-like protease family profile domain-containing protein</fullName>
    </recommendedName>
</protein>
<evidence type="ECO:0000256" key="1">
    <source>
        <dbReference type="ARBA" id="ARBA00005234"/>
    </source>
</evidence>
<dbReference type="GO" id="GO:0006508">
    <property type="term" value="P:proteolysis"/>
    <property type="evidence" value="ECO:0007669"/>
    <property type="project" value="UniProtKB-KW"/>
</dbReference>
<proteinExistence type="inferred from homology"/>
<dbReference type="GO" id="GO:0016926">
    <property type="term" value="P:protein desumoylation"/>
    <property type="evidence" value="ECO:0007669"/>
    <property type="project" value="UniProtKB-ARBA"/>
</dbReference>
<gene>
    <name evidence="7" type="ORF">A4X13_0g6053</name>
</gene>
<evidence type="ECO:0000256" key="3">
    <source>
        <dbReference type="ARBA" id="ARBA00022801"/>
    </source>
</evidence>
<reference evidence="7" key="1">
    <citation type="submission" date="2016-04" db="EMBL/GenBank/DDBJ databases">
        <authorList>
            <person name="Nguyen H.D."/>
            <person name="Samba Siva P."/>
            <person name="Cullis J."/>
            <person name="Levesque C.A."/>
            <person name="Hambleton S."/>
        </authorList>
    </citation>
    <scope>NUCLEOTIDE SEQUENCE</scope>
    <source>
        <strain evidence="7">DAOMC 236416</strain>
    </source>
</reference>
<organism evidence="7 8">
    <name type="scientific">Tilletia indica</name>
    <dbReference type="NCBI Taxonomy" id="43049"/>
    <lineage>
        <taxon>Eukaryota</taxon>
        <taxon>Fungi</taxon>
        <taxon>Dikarya</taxon>
        <taxon>Basidiomycota</taxon>
        <taxon>Ustilaginomycotina</taxon>
        <taxon>Exobasidiomycetes</taxon>
        <taxon>Tilletiales</taxon>
        <taxon>Tilletiaceae</taxon>
        <taxon>Tilletia</taxon>
    </lineage>
</organism>
<feature type="region of interest" description="Disordered" evidence="5">
    <location>
        <begin position="1"/>
        <end position="29"/>
    </location>
</feature>
<feature type="compositionally biased region" description="Polar residues" evidence="5">
    <location>
        <begin position="162"/>
        <end position="171"/>
    </location>
</feature>
<dbReference type="EMBL" id="LWDF02000531">
    <property type="protein sequence ID" value="KAE8245178.1"/>
    <property type="molecule type" value="Genomic_DNA"/>
</dbReference>
<feature type="region of interest" description="Disordered" evidence="5">
    <location>
        <begin position="152"/>
        <end position="190"/>
    </location>
</feature>
<feature type="compositionally biased region" description="Polar residues" evidence="5">
    <location>
        <begin position="1"/>
        <end position="12"/>
    </location>
</feature>
<dbReference type="PANTHER" id="PTHR46915:SF2">
    <property type="entry name" value="UBIQUITIN-LIKE PROTEASE 4"/>
    <property type="match status" value="1"/>
</dbReference>
<dbReference type="GO" id="GO:0019783">
    <property type="term" value="F:ubiquitin-like protein peptidase activity"/>
    <property type="evidence" value="ECO:0007669"/>
    <property type="project" value="UniProtKB-ARBA"/>
</dbReference>
<dbReference type="InterPro" id="IPR003653">
    <property type="entry name" value="Peptidase_C48_C"/>
</dbReference>
<name>A0A177T8F1_9BASI</name>
<dbReference type="PANTHER" id="PTHR46915">
    <property type="entry name" value="UBIQUITIN-LIKE PROTEASE 4-RELATED"/>
    <property type="match status" value="1"/>
</dbReference>
<evidence type="ECO:0000256" key="5">
    <source>
        <dbReference type="SAM" id="MobiDB-lite"/>
    </source>
</evidence>
<evidence type="ECO:0000256" key="4">
    <source>
        <dbReference type="ARBA" id="ARBA00022807"/>
    </source>
</evidence>
<dbReference type="InterPro" id="IPR038765">
    <property type="entry name" value="Papain-like_cys_pep_sf"/>
</dbReference>
<dbReference type="Proteomes" id="UP000077521">
    <property type="component" value="Unassembled WGS sequence"/>
</dbReference>
<dbReference type="PROSITE" id="PS50600">
    <property type="entry name" value="ULP_PROTEASE"/>
    <property type="match status" value="1"/>
</dbReference>
<comment type="caution">
    <text evidence="7">The sequence shown here is derived from an EMBL/GenBank/DDBJ whole genome shotgun (WGS) entry which is preliminary data.</text>
</comment>
<keyword evidence="4" id="KW-0788">Thiol protease</keyword>
<feature type="compositionally biased region" description="Basic and acidic residues" evidence="5">
    <location>
        <begin position="173"/>
        <end position="182"/>
    </location>
</feature>
<evidence type="ECO:0000313" key="8">
    <source>
        <dbReference type="Proteomes" id="UP000077521"/>
    </source>
</evidence>
<dbReference type="AlphaFoldDB" id="A0A177T8F1"/>
<sequence length="352" mass="39922">MASNTPASTSIIIPQRVGGKPAKQRTESTEVDPTLNEVVLVWRLLQLLRHDLNSLKDKTYLNDAVVNFGIHYLISEPLPFFRPPPPNRPKEEDVTILDPSMFSLLLDDKDVSRWIRNIDVFSTTYLIVPVVRQNHWSLIVVVNARLLLQPSPSAYAEPSSSRNVQERSTSVIREPESKRPRIDPNPPRRIRPYKFPPFPPPGHPPNQSLPLLRRTDFFEPLFPKASTSTSLEHPPMPTSSRLSAPLPSDRPVFVRFDSAFTPPSHHTKVLYEFLLSEATTKKKPQLESAGVSWIDSDSRTLRRATARLPRPEEVTARVPQQSGGYDCGLYVLHFVERFFSDPPAFLNLIMVS</sequence>
<evidence type="ECO:0000259" key="6">
    <source>
        <dbReference type="PROSITE" id="PS50600"/>
    </source>
</evidence>
<feature type="compositionally biased region" description="Low complexity" evidence="5">
    <location>
        <begin position="152"/>
        <end position="161"/>
    </location>
</feature>
<evidence type="ECO:0000313" key="7">
    <source>
        <dbReference type="EMBL" id="KAE8245178.1"/>
    </source>
</evidence>
<dbReference type="GO" id="GO:0008234">
    <property type="term" value="F:cysteine-type peptidase activity"/>
    <property type="evidence" value="ECO:0007669"/>
    <property type="project" value="UniProtKB-KW"/>
</dbReference>
<dbReference type="Pfam" id="PF02902">
    <property type="entry name" value="Peptidase_C48"/>
    <property type="match status" value="1"/>
</dbReference>
<feature type="region of interest" description="Disordered" evidence="5">
    <location>
        <begin position="225"/>
        <end position="244"/>
    </location>
</feature>
<accession>A0A177T8F1</accession>
<feature type="domain" description="Ubiquitin-like protease family profile" evidence="6">
    <location>
        <begin position="45"/>
        <end position="338"/>
    </location>
</feature>